<protein>
    <submittedName>
        <fullName evidence="2">Uncharacterized protein</fullName>
    </submittedName>
</protein>
<reference evidence="2 3" key="1">
    <citation type="journal article" date="2019" name="Sci. Rep.">
        <title>Orb-weaving spider Araneus ventricosus genome elucidates the spidroin gene catalogue.</title>
        <authorList>
            <person name="Kono N."/>
            <person name="Nakamura H."/>
            <person name="Ohtoshi R."/>
            <person name="Moran D.A.P."/>
            <person name="Shinohara A."/>
            <person name="Yoshida Y."/>
            <person name="Fujiwara M."/>
            <person name="Mori M."/>
            <person name="Tomita M."/>
            <person name="Arakawa K."/>
        </authorList>
    </citation>
    <scope>NUCLEOTIDE SEQUENCE [LARGE SCALE GENOMIC DNA]</scope>
</reference>
<organism evidence="2 3">
    <name type="scientific">Araneus ventricosus</name>
    <name type="common">Orbweaver spider</name>
    <name type="synonym">Epeira ventricosa</name>
    <dbReference type="NCBI Taxonomy" id="182803"/>
    <lineage>
        <taxon>Eukaryota</taxon>
        <taxon>Metazoa</taxon>
        <taxon>Ecdysozoa</taxon>
        <taxon>Arthropoda</taxon>
        <taxon>Chelicerata</taxon>
        <taxon>Arachnida</taxon>
        <taxon>Araneae</taxon>
        <taxon>Araneomorphae</taxon>
        <taxon>Entelegynae</taxon>
        <taxon>Araneoidea</taxon>
        <taxon>Araneidae</taxon>
        <taxon>Araneus</taxon>
    </lineage>
</organism>
<name>A0A4Y2H453_ARAVE</name>
<dbReference type="Proteomes" id="UP000499080">
    <property type="component" value="Unassembled WGS sequence"/>
</dbReference>
<comment type="caution">
    <text evidence="2">The sequence shown here is derived from an EMBL/GenBank/DDBJ whole genome shotgun (WGS) entry which is preliminary data.</text>
</comment>
<feature type="region of interest" description="Disordered" evidence="1">
    <location>
        <begin position="67"/>
        <end position="105"/>
    </location>
</feature>
<evidence type="ECO:0000313" key="3">
    <source>
        <dbReference type="Proteomes" id="UP000499080"/>
    </source>
</evidence>
<dbReference type="AlphaFoldDB" id="A0A4Y2H453"/>
<sequence>MLEAEKKKLCALRRREQRQARSNGTTARIAYNKEKSKLRKKIKRTKTSAWQKFCTEETNKPLWETLQGSIPKRKPPLRPLPATNKKGSRTGICHHNPRLPLPDNN</sequence>
<evidence type="ECO:0000256" key="1">
    <source>
        <dbReference type="SAM" id="MobiDB-lite"/>
    </source>
</evidence>
<proteinExistence type="predicted"/>
<gene>
    <name evidence="2" type="ORF">AVEN_264392_1</name>
</gene>
<evidence type="ECO:0000313" key="2">
    <source>
        <dbReference type="EMBL" id="GBM61072.1"/>
    </source>
</evidence>
<keyword evidence="3" id="KW-1185">Reference proteome</keyword>
<dbReference type="EMBL" id="BGPR01001749">
    <property type="protein sequence ID" value="GBM61072.1"/>
    <property type="molecule type" value="Genomic_DNA"/>
</dbReference>
<accession>A0A4Y2H453</accession>